<sequence>MQHVWWQYNIREDLNYFIACQVTSHQITHVSPFPGTPLWERLKEEGRCSDVPWTEVNFYGGGYHHKNFEPHEIEQLILEGYRGFYETWGPTLLRHLQVELNGYEWCRASSDRLLREERAELHREGARQVYPMLRACEHFAPNGIVRRRIRQTGERYRKNFGPPSPSQEVTSYYILAKAFQARAQEAVDPRNRHPKEEPFKKYIYHKQDNRSDSPPYWVVYPLPDRRYEIYQSLRSAKEQVFKAALGLLDRTLGQETDRTTAAVRVKLM</sequence>
<dbReference type="EMBL" id="JACPRF010000145">
    <property type="protein sequence ID" value="MBI2876167.1"/>
    <property type="molecule type" value="Genomic_DNA"/>
</dbReference>
<name>A0A932CN49_UNCTE</name>
<accession>A0A932CN49</accession>
<evidence type="ECO:0000313" key="1">
    <source>
        <dbReference type="EMBL" id="MBI2876167.1"/>
    </source>
</evidence>
<gene>
    <name evidence="1" type="ORF">HYY20_04735</name>
</gene>
<organism evidence="1 2">
    <name type="scientific">Tectimicrobiota bacterium</name>
    <dbReference type="NCBI Taxonomy" id="2528274"/>
    <lineage>
        <taxon>Bacteria</taxon>
        <taxon>Pseudomonadati</taxon>
        <taxon>Nitrospinota/Tectimicrobiota group</taxon>
        <taxon>Candidatus Tectimicrobiota</taxon>
    </lineage>
</organism>
<protein>
    <submittedName>
        <fullName evidence="1">Uncharacterized protein</fullName>
    </submittedName>
</protein>
<proteinExistence type="predicted"/>
<dbReference type="Proteomes" id="UP000769766">
    <property type="component" value="Unassembled WGS sequence"/>
</dbReference>
<reference evidence="1" key="1">
    <citation type="submission" date="2020-07" db="EMBL/GenBank/DDBJ databases">
        <title>Huge and variable diversity of episymbiotic CPR bacteria and DPANN archaea in groundwater ecosystems.</title>
        <authorList>
            <person name="He C.Y."/>
            <person name="Keren R."/>
            <person name="Whittaker M."/>
            <person name="Farag I.F."/>
            <person name="Doudna J."/>
            <person name="Cate J.H.D."/>
            <person name="Banfield J.F."/>
        </authorList>
    </citation>
    <scope>NUCLEOTIDE SEQUENCE</scope>
    <source>
        <strain evidence="1">NC_groundwater_672_Ag_B-0.1um_62_36</strain>
    </source>
</reference>
<dbReference type="AlphaFoldDB" id="A0A932CN49"/>
<comment type="caution">
    <text evidence="1">The sequence shown here is derived from an EMBL/GenBank/DDBJ whole genome shotgun (WGS) entry which is preliminary data.</text>
</comment>
<evidence type="ECO:0000313" key="2">
    <source>
        <dbReference type="Proteomes" id="UP000769766"/>
    </source>
</evidence>